<sequence>MGLARRPIPIPAASLEHMKEEEEASNVQCGVDSLWLTPLSNEDGDPVAASAVPVFEKVGKDVAKCRICLVQYKVANHGISLWHHLKKLYPVELQHHQGSFKIVELLTEPGMSSKVGVVDLTTWEMLHEAVDLL</sequence>
<name>A0A553PNJ7_TIGCA</name>
<dbReference type="EMBL" id="VCGU01000002">
    <property type="protein sequence ID" value="TRY79259.1"/>
    <property type="molecule type" value="Genomic_DNA"/>
</dbReference>
<keyword evidence="2" id="KW-1185">Reference proteome</keyword>
<organism evidence="1 2">
    <name type="scientific">Tigriopus californicus</name>
    <name type="common">Marine copepod</name>
    <dbReference type="NCBI Taxonomy" id="6832"/>
    <lineage>
        <taxon>Eukaryota</taxon>
        <taxon>Metazoa</taxon>
        <taxon>Ecdysozoa</taxon>
        <taxon>Arthropoda</taxon>
        <taxon>Crustacea</taxon>
        <taxon>Multicrustacea</taxon>
        <taxon>Hexanauplia</taxon>
        <taxon>Copepoda</taxon>
        <taxon>Harpacticoida</taxon>
        <taxon>Harpacticidae</taxon>
        <taxon>Tigriopus</taxon>
    </lineage>
</organism>
<protein>
    <submittedName>
        <fullName evidence="1">Uncharacterized protein</fullName>
    </submittedName>
</protein>
<evidence type="ECO:0000313" key="1">
    <source>
        <dbReference type="EMBL" id="TRY79259.1"/>
    </source>
</evidence>
<proteinExistence type="predicted"/>
<evidence type="ECO:0000313" key="2">
    <source>
        <dbReference type="Proteomes" id="UP000318571"/>
    </source>
</evidence>
<dbReference type="AlphaFoldDB" id="A0A553PNJ7"/>
<comment type="caution">
    <text evidence="1">The sequence shown here is derived from an EMBL/GenBank/DDBJ whole genome shotgun (WGS) entry which is preliminary data.</text>
</comment>
<reference evidence="1 2" key="1">
    <citation type="journal article" date="2018" name="Nat. Ecol. Evol.">
        <title>Genomic signatures of mitonuclear coevolution across populations of Tigriopus californicus.</title>
        <authorList>
            <person name="Barreto F.S."/>
            <person name="Watson E.T."/>
            <person name="Lima T.G."/>
            <person name="Willett C.S."/>
            <person name="Edmands S."/>
            <person name="Li W."/>
            <person name="Burton R.S."/>
        </authorList>
    </citation>
    <scope>NUCLEOTIDE SEQUENCE [LARGE SCALE GENOMIC DNA]</scope>
    <source>
        <strain evidence="1 2">San Diego</strain>
    </source>
</reference>
<dbReference type="Proteomes" id="UP000318571">
    <property type="component" value="Chromosome 6"/>
</dbReference>
<accession>A0A553PNJ7</accession>
<gene>
    <name evidence="1" type="ORF">TCAL_16085</name>
</gene>